<dbReference type="InterPro" id="IPR005275">
    <property type="entry name" value="Lfuc_symporter_FucP"/>
</dbReference>
<keyword evidence="8" id="KW-1185">Reference proteome</keyword>
<dbReference type="SUPFAM" id="SSF103473">
    <property type="entry name" value="MFS general substrate transporter"/>
    <property type="match status" value="1"/>
</dbReference>
<accession>A0ABT0QH79</accession>
<feature type="transmembrane region" description="Helical" evidence="6">
    <location>
        <begin position="339"/>
        <end position="359"/>
    </location>
</feature>
<feature type="transmembrane region" description="Helical" evidence="6">
    <location>
        <begin position="288"/>
        <end position="307"/>
    </location>
</feature>
<organism evidence="7 8">
    <name type="scientific">Jejuia spongiicola</name>
    <dbReference type="NCBI Taxonomy" id="2942207"/>
    <lineage>
        <taxon>Bacteria</taxon>
        <taxon>Pseudomonadati</taxon>
        <taxon>Bacteroidota</taxon>
        <taxon>Flavobacteriia</taxon>
        <taxon>Flavobacteriales</taxon>
        <taxon>Flavobacteriaceae</taxon>
        <taxon>Jejuia</taxon>
    </lineage>
</organism>
<comment type="subcellular location">
    <subcellularLocation>
        <location evidence="1">Cell inner membrane</location>
        <topology evidence="1">Multi-pass membrane protein</topology>
    </subcellularLocation>
</comment>
<evidence type="ECO:0000256" key="4">
    <source>
        <dbReference type="ARBA" id="ARBA00022989"/>
    </source>
</evidence>
<proteinExistence type="predicted"/>
<dbReference type="InterPro" id="IPR036259">
    <property type="entry name" value="MFS_trans_sf"/>
</dbReference>
<evidence type="ECO:0000313" key="8">
    <source>
        <dbReference type="Proteomes" id="UP001165381"/>
    </source>
</evidence>
<feature type="transmembrane region" description="Helical" evidence="6">
    <location>
        <begin position="314"/>
        <end position="333"/>
    </location>
</feature>
<dbReference type="PANTHER" id="PTHR43702:SF11">
    <property type="entry name" value="L-FUCOSE-PROTON SYMPORTER"/>
    <property type="match status" value="1"/>
</dbReference>
<dbReference type="InterPro" id="IPR011701">
    <property type="entry name" value="MFS"/>
</dbReference>
<keyword evidence="3 6" id="KW-0812">Transmembrane</keyword>
<feature type="transmembrane region" description="Helical" evidence="6">
    <location>
        <begin position="201"/>
        <end position="223"/>
    </location>
</feature>
<dbReference type="EMBL" id="JAMFLZ010000007">
    <property type="protein sequence ID" value="MCL6296317.1"/>
    <property type="molecule type" value="Genomic_DNA"/>
</dbReference>
<gene>
    <name evidence="7" type="primary">fucP</name>
    <name evidence="7" type="ORF">M3P09_15000</name>
</gene>
<reference evidence="7" key="1">
    <citation type="submission" date="2022-05" db="EMBL/GenBank/DDBJ databases">
        <authorList>
            <person name="Park J.-S."/>
        </authorList>
    </citation>
    <scope>NUCLEOTIDE SEQUENCE</scope>
    <source>
        <strain evidence="7">2012CJ34-3</strain>
    </source>
</reference>
<dbReference type="Pfam" id="PF07690">
    <property type="entry name" value="MFS_1"/>
    <property type="match status" value="1"/>
</dbReference>
<evidence type="ECO:0000313" key="7">
    <source>
        <dbReference type="EMBL" id="MCL6296317.1"/>
    </source>
</evidence>
<dbReference type="NCBIfam" id="TIGR00885">
    <property type="entry name" value="fucP"/>
    <property type="match status" value="1"/>
</dbReference>
<feature type="transmembrane region" description="Helical" evidence="6">
    <location>
        <begin position="59"/>
        <end position="76"/>
    </location>
</feature>
<sequence>MTNQKTAPIVSKKLLLPFVLVTFLFFAWGVPGSMTEPLISAFKDIFKGMSNFQASLVQAAFYGAYFVWAIPAAFLVKKTSYKTTIMVGIILYAIGAYLFIPASQAQEYNYFLVALFTLATGISFLETSANPYIIAMGDEKTAVQRLNLAQSFFPFGSWIGTIIAGQAILSNLKSAEDKVDMTVKQLATLQTEELEILASPYSYIAIVAVVFLVIFSVTKMPAYKDDDDENFFAVFGKNLKKRRYLFSIAALFCAMAAQFGTFAFMIPYLKEYYVEAGELVKGGRAGELLAYGVFLFMIMRFVCTWLMKFIKPNKLLAIMSSLAVFFTICAILFPGNIGGVCLILVCGCVSLLFPTIYGIGLQGLSSVETKIGASGLIMTIIAVGIMNPVQGFVIDKTSINISYICTLIPFIILVFYGLKIEKFSNRKA</sequence>
<feature type="transmembrane region" description="Helical" evidence="6">
    <location>
        <begin position="108"/>
        <end position="125"/>
    </location>
</feature>
<protein>
    <submittedName>
        <fullName evidence="7">L-fucose:H+ symporter permease</fullName>
    </submittedName>
</protein>
<evidence type="ECO:0000256" key="5">
    <source>
        <dbReference type="ARBA" id="ARBA00023136"/>
    </source>
</evidence>
<feature type="transmembrane region" description="Helical" evidence="6">
    <location>
        <begin position="146"/>
        <end position="169"/>
    </location>
</feature>
<feature type="transmembrane region" description="Helical" evidence="6">
    <location>
        <begin position="401"/>
        <end position="418"/>
    </location>
</feature>
<dbReference type="InterPro" id="IPR050375">
    <property type="entry name" value="MFS_TsgA-like"/>
</dbReference>
<dbReference type="Proteomes" id="UP001165381">
    <property type="component" value="Unassembled WGS sequence"/>
</dbReference>
<feature type="transmembrane region" description="Helical" evidence="6">
    <location>
        <begin position="371"/>
        <end position="389"/>
    </location>
</feature>
<dbReference type="RefSeq" id="WP_249973765.1">
    <property type="nucleotide sequence ID" value="NZ_JAMFLZ010000007.1"/>
</dbReference>
<feature type="transmembrane region" description="Helical" evidence="6">
    <location>
        <begin position="83"/>
        <end position="102"/>
    </location>
</feature>
<dbReference type="CDD" id="cd17394">
    <property type="entry name" value="MFS_FucP_like"/>
    <property type="match status" value="1"/>
</dbReference>
<name>A0ABT0QH79_9FLAO</name>
<feature type="transmembrane region" description="Helical" evidence="6">
    <location>
        <begin position="244"/>
        <end position="268"/>
    </location>
</feature>
<evidence type="ECO:0000256" key="2">
    <source>
        <dbReference type="ARBA" id="ARBA00022475"/>
    </source>
</evidence>
<keyword evidence="5 6" id="KW-0472">Membrane</keyword>
<evidence type="ECO:0000256" key="3">
    <source>
        <dbReference type="ARBA" id="ARBA00022692"/>
    </source>
</evidence>
<dbReference type="Gene3D" id="1.20.1250.20">
    <property type="entry name" value="MFS general substrate transporter like domains"/>
    <property type="match status" value="2"/>
</dbReference>
<evidence type="ECO:0000256" key="6">
    <source>
        <dbReference type="SAM" id="Phobius"/>
    </source>
</evidence>
<keyword evidence="2" id="KW-1003">Cell membrane</keyword>
<dbReference type="PANTHER" id="PTHR43702">
    <property type="entry name" value="L-FUCOSE-PROTON SYMPORTER"/>
    <property type="match status" value="1"/>
</dbReference>
<comment type="caution">
    <text evidence="7">The sequence shown here is derived from an EMBL/GenBank/DDBJ whole genome shotgun (WGS) entry which is preliminary data.</text>
</comment>
<evidence type="ECO:0000256" key="1">
    <source>
        <dbReference type="ARBA" id="ARBA00004429"/>
    </source>
</evidence>
<keyword evidence="4 6" id="KW-1133">Transmembrane helix</keyword>